<dbReference type="InterPro" id="IPR010099">
    <property type="entry name" value="SDR39U1"/>
</dbReference>
<dbReference type="Proteomes" id="UP000067683">
    <property type="component" value="Chromosome"/>
</dbReference>
<reference evidence="4" key="1">
    <citation type="submission" date="2016-01" db="EMBL/GenBank/DDBJ databases">
        <title>Complete genome of Planococcus rifietoensis type strain M8.</title>
        <authorList>
            <person name="See-Too W.S."/>
        </authorList>
    </citation>
    <scope>NUCLEOTIDE SEQUENCE [LARGE SCALE GENOMIC DNA]</scope>
    <source>
        <strain evidence="4">M8</strain>
    </source>
</reference>
<dbReference type="PANTHER" id="PTHR11092:SF0">
    <property type="entry name" value="EPIMERASE FAMILY PROTEIN SDR39U1"/>
    <property type="match status" value="1"/>
</dbReference>
<dbReference type="Gene3D" id="3.40.50.720">
    <property type="entry name" value="NAD(P)-binding Rossmann-like Domain"/>
    <property type="match status" value="1"/>
</dbReference>
<feature type="domain" description="DUF1731" evidence="3">
    <location>
        <begin position="251"/>
        <end position="297"/>
    </location>
</feature>
<dbReference type="PANTHER" id="PTHR11092">
    <property type="entry name" value="SUGAR NUCLEOTIDE EPIMERASE RELATED"/>
    <property type="match status" value="1"/>
</dbReference>
<dbReference type="InterPro" id="IPR001509">
    <property type="entry name" value="Epimerase_deHydtase"/>
</dbReference>
<evidence type="ECO:0000313" key="5">
    <source>
        <dbReference type="Proteomes" id="UP000067683"/>
    </source>
</evidence>
<evidence type="ECO:0000256" key="1">
    <source>
        <dbReference type="ARBA" id="ARBA00009353"/>
    </source>
</evidence>
<accession>A0A0U2P9U0</accession>
<dbReference type="EMBL" id="CP013659">
    <property type="protein sequence ID" value="ALS74647.1"/>
    <property type="molecule type" value="Genomic_DNA"/>
</dbReference>
<dbReference type="SUPFAM" id="SSF51735">
    <property type="entry name" value="NAD(P)-binding Rossmann-fold domains"/>
    <property type="match status" value="1"/>
</dbReference>
<comment type="similarity">
    <text evidence="1">Belongs to the NAD(P)-dependent epimerase/dehydratase family. SDR39U1 subfamily.</text>
</comment>
<dbReference type="KEGG" id="prt:AUC31_05160"/>
<keyword evidence="5" id="KW-1185">Reference proteome</keyword>
<evidence type="ECO:0000313" key="4">
    <source>
        <dbReference type="EMBL" id="ALS74647.1"/>
    </source>
</evidence>
<dbReference type="InterPro" id="IPR036291">
    <property type="entry name" value="NAD(P)-bd_dom_sf"/>
</dbReference>
<evidence type="ECO:0000259" key="2">
    <source>
        <dbReference type="Pfam" id="PF01370"/>
    </source>
</evidence>
<gene>
    <name evidence="4" type="ORF">AUC31_05160</name>
</gene>
<dbReference type="RefSeq" id="WP_058381354.1">
    <property type="nucleotide sequence ID" value="NZ_CP013659.2"/>
</dbReference>
<sequence>MKIAITGGTGFLGSVLTELLVEKGHEVFILTRSDKPKERGITYVRWLSNGARPEAQLEGIDALVNLAGTSINDGLWTDKQKKKIYESRVSATKEVLRIISALEKKPEVLINASAIGIYPASEYKTYTEADREYGNDFLAETVLAWESLAEQAQLDGVRAAYARFGILLGKEEGALPLMALPYKLFAGGTVGSGRQWLSWIHVRDAARAVLFAIEQKELTGPFNVTAPNPQRMKAFGKEIGRALGRPHWIPAPSFALKAALGDKSRLVLEGQRALPTVLLDHGFKFEFPNLPEALADIYK</sequence>
<evidence type="ECO:0000259" key="3">
    <source>
        <dbReference type="Pfam" id="PF08338"/>
    </source>
</evidence>
<organism evidence="4 5">
    <name type="scientific">Planococcus rifietoensis</name>
    <dbReference type="NCBI Taxonomy" id="200991"/>
    <lineage>
        <taxon>Bacteria</taxon>
        <taxon>Bacillati</taxon>
        <taxon>Bacillota</taxon>
        <taxon>Bacilli</taxon>
        <taxon>Bacillales</taxon>
        <taxon>Caryophanaceae</taxon>
        <taxon>Planococcus</taxon>
    </lineage>
</organism>
<dbReference type="CDD" id="cd05242">
    <property type="entry name" value="SDR_a8"/>
    <property type="match status" value="1"/>
</dbReference>
<dbReference type="Pfam" id="PF08338">
    <property type="entry name" value="DUF1731"/>
    <property type="match status" value="1"/>
</dbReference>
<feature type="domain" description="NAD-dependent epimerase/dehydratase" evidence="2">
    <location>
        <begin position="3"/>
        <end position="223"/>
    </location>
</feature>
<dbReference type="OrthoDB" id="9801773at2"/>
<dbReference type="InterPro" id="IPR013549">
    <property type="entry name" value="DUF1731"/>
</dbReference>
<dbReference type="AlphaFoldDB" id="A0A0U2P9U0"/>
<protein>
    <submittedName>
        <fullName evidence="4">Epimerase</fullName>
    </submittedName>
</protein>
<name>A0A0U2P9U0_9BACL</name>
<dbReference type="STRING" id="200991.AUC31_05160"/>
<proteinExistence type="inferred from homology"/>
<dbReference type="Pfam" id="PF01370">
    <property type="entry name" value="Epimerase"/>
    <property type="match status" value="1"/>
</dbReference>
<dbReference type="NCBIfam" id="TIGR01777">
    <property type="entry name" value="yfcH"/>
    <property type="match status" value="1"/>
</dbReference>